<protein>
    <submittedName>
        <fullName evidence="1">Uncharacterized protein</fullName>
    </submittedName>
</protein>
<dbReference type="Proteomes" id="UP001501410">
    <property type="component" value="Unassembled WGS sequence"/>
</dbReference>
<accession>A0ABP8MX25</accession>
<gene>
    <name evidence="1" type="ORF">GCM10023092_21140</name>
</gene>
<evidence type="ECO:0000313" key="2">
    <source>
        <dbReference type="Proteomes" id="UP001501410"/>
    </source>
</evidence>
<reference evidence="2" key="1">
    <citation type="journal article" date="2019" name="Int. J. Syst. Evol. Microbiol.">
        <title>The Global Catalogue of Microorganisms (GCM) 10K type strain sequencing project: providing services to taxonomists for standard genome sequencing and annotation.</title>
        <authorList>
            <consortium name="The Broad Institute Genomics Platform"/>
            <consortium name="The Broad Institute Genome Sequencing Center for Infectious Disease"/>
            <person name="Wu L."/>
            <person name="Ma J."/>
        </authorList>
    </citation>
    <scope>NUCLEOTIDE SEQUENCE [LARGE SCALE GENOMIC DNA]</scope>
    <source>
        <strain evidence="2">JCM 31921</strain>
    </source>
</reference>
<keyword evidence="2" id="KW-1185">Reference proteome</keyword>
<proteinExistence type="predicted"/>
<comment type="caution">
    <text evidence="1">The sequence shown here is derived from an EMBL/GenBank/DDBJ whole genome shotgun (WGS) entry which is preliminary data.</text>
</comment>
<name>A0ABP8MX25_9BACT</name>
<dbReference type="EMBL" id="BAABEZ010000022">
    <property type="protein sequence ID" value="GAA4456205.1"/>
    <property type="molecule type" value="Genomic_DNA"/>
</dbReference>
<organism evidence="1 2">
    <name type="scientific">Rurimicrobium arvi</name>
    <dbReference type="NCBI Taxonomy" id="2049916"/>
    <lineage>
        <taxon>Bacteria</taxon>
        <taxon>Pseudomonadati</taxon>
        <taxon>Bacteroidota</taxon>
        <taxon>Chitinophagia</taxon>
        <taxon>Chitinophagales</taxon>
        <taxon>Chitinophagaceae</taxon>
        <taxon>Rurimicrobium</taxon>
    </lineage>
</organism>
<evidence type="ECO:0000313" key="1">
    <source>
        <dbReference type="EMBL" id="GAA4456205.1"/>
    </source>
</evidence>
<sequence length="266" mass="29526">MLPDLTCVTQNGINVITWNCQYDGIKSIAVQRSSDSSVNYTTIGFVKQTQKGVQFYLDGHPIPGNNWYRLKIIFGSDLSWTSNRIKVKIDSSQVKQSAVLPSNDSLQILASKLQVKKVTVDTVNGKVNTKSVITSTVKPKPATQPLIDSSAKASGGVPVMPVKPAAPVISLEIPDIDNVNAYTYIKSQYVFTNPFTGHVSIEIPDAKGGKYSLEFFNSKEEKVIEVPRVEEPVIILDKRNFQKVGVYRFDLYKAKQKVETGYITIY</sequence>